<dbReference type="AlphaFoldDB" id="A0A221VXB1"/>
<dbReference type="Pfam" id="PF00753">
    <property type="entry name" value="Lactamase_B"/>
    <property type="match status" value="1"/>
</dbReference>
<dbReference type="InterPro" id="IPR001279">
    <property type="entry name" value="Metallo-B-lactamas"/>
</dbReference>
<keyword evidence="2" id="KW-1185">Reference proteome</keyword>
<dbReference type="PANTHER" id="PTHR42951">
    <property type="entry name" value="METALLO-BETA-LACTAMASE DOMAIN-CONTAINING"/>
    <property type="match status" value="1"/>
</dbReference>
<proteinExistence type="predicted"/>
<evidence type="ECO:0000313" key="1">
    <source>
        <dbReference type="EMBL" id="ASO18189.1"/>
    </source>
</evidence>
<dbReference type="KEGG" id="ahg:AHOG_02625"/>
<keyword evidence="1" id="KW-0378">Hydrolase</keyword>
<dbReference type="Gene3D" id="3.60.15.10">
    <property type="entry name" value="Ribonuclease Z/Hydroxyacylglutathione hydrolase-like"/>
    <property type="match status" value="1"/>
</dbReference>
<sequence length="232" mass="24293">MKVVELLPSLHVIVFDHGQVYLWSDPDSLTLIDTGHAGSGADIASAIRGLGRQPTELKLVILTHWHPDHTGSAAEVADWHDGVTILAHRADAPVIRGERPGPPPVLLDWERPLHDRVTSGVPAAPPVRVDRELVDGELLDFAGGAAVIAVPGHTDGSIALHLPVHRALFTGDTVANVGGRTMLGVFNTDRARAAASLHLMAGLDVDLVLVGHGDPILGEGAARLRAAAAEAG</sequence>
<dbReference type="RefSeq" id="WP_093939933.1">
    <property type="nucleotide sequence ID" value="NZ_CP022521.1"/>
</dbReference>
<dbReference type="EMBL" id="CP022521">
    <property type="protein sequence ID" value="ASO18189.1"/>
    <property type="molecule type" value="Genomic_DNA"/>
</dbReference>
<dbReference type="OrthoDB" id="2971563at2"/>
<protein>
    <submittedName>
        <fullName evidence="1">Putative metallo-hydrolase YflN</fullName>
        <ecNumber evidence="1">3.-.-.-</ecNumber>
    </submittedName>
</protein>
<reference evidence="1 2" key="1">
    <citation type="submission" date="2017-07" db="EMBL/GenBank/DDBJ databases">
        <title>Complete genome sequence of Actinoalloteichus hoggarensis DSM 45943, type strain of Actinoalloteichus hoggarensis.</title>
        <authorList>
            <person name="Ruckert C."/>
            <person name="Nouioui I."/>
            <person name="Willmese J."/>
            <person name="van Wezel G."/>
            <person name="Klenk H.-P."/>
            <person name="Kalinowski J."/>
            <person name="Zotchev S.B."/>
        </authorList>
    </citation>
    <scope>NUCLEOTIDE SEQUENCE [LARGE SCALE GENOMIC DNA]</scope>
    <source>
        <strain evidence="1 2">DSM 45943</strain>
    </source>
</reference>
<dbReference type="InterPro" id="IPR050855">
    <property type="entry name" value="NDM-1-like"/>
</dbReference>
<evidence type="ECO:0000313" key="2">
    <source>
        <dbReference type="Proteomes" id="UP000204221"/>
    </source>
</evidence>
<dbReference type="EC" id="3.-.-.-" evidence="1"/>
<dbReference type="Proteomes" id="UP000204221">
    <property type="component" value="Chromosome"/>
</dbReference>
<dbReference type="SUPFAM" id="SSF56281">
    <property type="entry name" value="Metallo-hydrolase/oxidoreductase"/>
    <property type="match status" value="1"/>
</dbReference>
<dbReference type="SMART" id="SM00849">
    <property type="entry name" value="Lactamase_B"/>
    <property type="match status" value="1"/>
</dbReference>
<accession>A0A221VXB1</accession>
<name>A0A221VXB1_9PSEU</name>
<dbReference type="InterPro" id="IPR036866">
    <property type="entry name" value="RibonucZ/Hydroxyglut_hydro"/>
</dbReference>
<organism evidence="1 2">
    <name type="scientific">Actinoalloteichus hoggarensis</name>
    <dbReference type="NCBI Taxonomy" id="1470176"/>
    <lineage>
        <taxon>Bacteria</taxon>
        <taxon>Bacillati</taxon>
        <taxon>Actinomycetota</taxon>
        <taxon>Actinomycetes</taxon>
        <taxon>Pseudonocardiales</taxon>
        <taxon>Pseudonocardiaceae</taxon>
        <taxon>Actinoalloteichus</taxon>
    </lineage>
</organism>
<gene>
    <name evidence="1" type="primary">yflN1</name>
    <name evidence="1" type="ORF">AHOG_02625</name>
</gene>
<dbReference type="CDD" id="cd07721">
    <property type="entry name" value="yflN-like_MBL-fold"/>
    <property type="match status" value="1"/>
</dbReference>
<dbReference type="GO" id="GO:0016787">
    <property type="term" value="F:hydrolase activity"/>
    <property type="evidence" value="ECO:0007669"/>
    <property type="project" value="UniProtKB-KW"/>
</dbReference>